<evidence type="ECO:0000256" key="7">
    <source>
        <dbReference type="SAM" id="Phobius"/>
    </source>
</evidence>
<keyword evidence="3" id="KW-1003">Cell membrane</keyword>
<evidence type="ECO:0000313" key="9">
    <source>
        <dbReference type="EMBL" id="VBB08660.1"/>
    </source>
</evidence>
<feature type="transmembrane region" description="Helical" evidence="7">
    <location>
        <begin position="357"/>
        <end position="377"/>
    </location>
</feature>
<evidence type="ECO:0000256" key="3">
    <source>
        <dbReference type="ARBA" id="ARBA00022475"/>
    </source>
</evidence>
<dbReference type="Gene3D" id="1.20.1250.20">
    <property type="entry name" value="MFS general substrate transporter like domains"/>
    <property type="match status" value="2"/>
</dbReference>
<comment type="subcellular location">
    <subcellularLocation>
        <location evidence="1">Cell membrane</location>
        <topology evidence="1">Multi-pass membrane protein</topology>
    </subcellularLocation>
</comment>
<feature type="transmembrane region" description="Helical" evidence="7">
    <location>
        <begin position="265"/>
        <end position="284"/>
    </location>
</feature>
<dbReference type="Pfam" id="PF07690">
    <property type="entry name" value="MFS_1"/>
    <property type="match status" value="1"/>
</dbReference>
<evidence type="ECO:0000256" key="4">
    <source>
        <dbReference type="ARBA" id="ARBA00022692"/>
    </source>
</evidence>
<feature type="transmembrane region" description="Helical" evidence="7">
    <location>
        <begin position="304"/>
        <end position="323"/>
    </location>
</feature>
<feature type="transmembrane region" description="Helical" evidence="7">
    <location>
        <begin position="426"/>
        <end position="446"/>
    </location>
</feature>
<keyword evidence="10" id="KW-1185">Reference proteome</keyword>
<gene>
    <name evidence="9" type="ORF">LUCI_3938</name>
</gene>
<dbReference type="AlphaFoldDB" id="A0A498RCQ5"/>
<feature type="transmembrane region" description="Helical" evidence="7">
    <location>
        <begin position="226"/>
        <end position="245"/>
    </location>
</feature>
<keyword evidence="5 7" id="KW-1133">Transmembrane helix</keyword>
<proteinExistence type="predicted"/>
<dbReference type="FunFam" id="1.20.1720.10:FF:000004">
    <property type="entry name" value="EmrB/QacA family drug resistance transporter"/>
    <property type="match status" value="1"/>
</dbReference>
<dbReference type="GO" id="GO:0005886">
    <property type="term" value="C:plasma membrane"/>
    <property type="evidence" value="ECO:0007669"/>
    <property type="project" value="UniProtKB-SubCell"/>
</dbReference>
<dbReference type="InterPro" id="IPR004638">
    <property type="entry name" value="EmrB-like"/>
</dbReference>
<evidence type="ECO:0000256" key="5">
    <source>
        <dbReference type="ARBA" id="ARBA00022989"/>
    </source>
</evidence>
<evidence type="ECO:0000256" key="2">
    <source>
        <dbReference type="ARBA" id="ARBA00022448"/>
    </source>
</evidence>
<evidence type="ECO:0000313" key="10">
    <source>
        <dbReference type="Proteomes" id="UP000277811"/>
    </source>
</evidence>
<dbReference type="PRINTS" id="PR01036">
    <property type="entry name" value="TCRTETB"/>
</dbReference>
<name>A0A498RCQ5_9FIRM</name>
<sequence length="559" mass="59369">MYPGTQHKVLLAGLFTGLFFASLDQTVVGTAMPRIIGDLGGLSIMTWVTTAYMLSSTVVVPIAGKLADLYGRRIVYVSGIAVFLAGSALCGTSYNMTQLIMYRGLQGIGGGIMMPLAMTIVGDIFPPEQRGKWQGIIGAMFGLSSIVGPAIGGWIVDYTSWHWVFFINLPIGVLAAGTIYVGLQGEKRRNDKVSIDYSGAISLILATLCLLLGLNLGGTDYAWSSWQIILLFGLSFLFWAIFIAVEKKAKEPVLDLKLFANRIFVIANLIGFLMGLGMFGALIFTPLFWQGVIGASATQSGNMMLPMMAANVAASVLGGKLVYRASLRTMFATGMAFMACGFYLLSTMIVGTPLKVAVLYLIILGFGMGLILPTVTLSVQNVFPQEVRGVATSATQFSRSIGSTLGMTILGVLFNDYSLQVMGRDFFPMIAAVPALQTGAVQGILAKAHADPHSIFNLLLSPEALAVIPAGLQQLLLPLLKNALAESLRVVFLAAMFIALAGVGFSLCLGNIPVAAKTAGPRNNDAGTILLAEGVATENEISAELVPDLVDGDTSRKRF</sequence>
<evidence type="ECO:0000256" key="6">
    <source>
        <dbReference type="ARBA" id="ARBA00023136"/>
    </source>
</evidence>
<protein>
    <submittedName>
        <fullName evidence="9">Sugar transport proteins signature 1</fullName>
    </submittedName>
</protein>
<dbReference type="GO" id="GO:0022857">
    <property type="term" value="F:transmembrane transporter activity"/>
    <property type="evidence" value="ECO:0007669"/>
    <property type="project" value="InterPro"/>
</dbReference>
<keyword evidence="2" id="KW-0813">Transport</keyword>
<feature type="transmembrane region" description="Helical" evidence="7">
    <location>
        <begin position="39"/>
        <end position="62"/>
    </location>
</feature>
<feature type="transmembrane region" description="Helical" evidence="7">
    <location>
        <begin position="74"/>
        <end position="94"/>
    </location>
</feature>
<dbReference type="SUPFAM" id="SSF103473">
    <property type="entry name" value="MFS general substrate transporter"/>
    <property type="match status" value="1"/>
</dbReference>
<dbReference type="OrthoDB" id="102502at2"/>
<dbReference type="CDD" id="cd17502">
    <property type="entry name" value="MFS_Azr1_MDR_like"/>
    <property type="match status" value="1"/>
</dbReference>
<dbReference type="InterPro" id="IPR036259">
    <property type="entry name" value="MFS_trans_sf"/>
</dbReference>
<feature type="transmembrane region" description="Helical" evidence="7">
    <location>
        <begin position="458"/>
        <end position="476"/>
    </location>
</feature>
<dbReference type="InterPro" id="IPR011701">
    <property type="entry name" value="MFS"/>
</dbReference>
<feature type="transmembrane region" description="Helical" evidence="7">
    <location>
        <begin position="330"/>
        <end position="351"/>
    </location>
</feature>
<feature type="transmembrane region" description="Helical" evidence="7">
    <location>
        <begin position="488"/>
        <end position="512"/>
    </location>
</feature>
<feature type="transmembrane region" description="Helical" evidence="7">
    <location>
        <begin position="161"/>
        <end position="183"/>
    </location>
</feature>
<feature type="transmembrane region" description="Helical" evidence="7">
    <location>
        <begin position="100"/>
        <end position="121"/>
    </location>
</feature>
<dbReference type="NCBIfam" id="TIGR00711">
    <property type="entry name" value="efflux_EmrB"/>
    <property type="match status" value="1"/>
</dbReference>
<dbReference type="RefSeq" id="WP_122629526.1">
    <property type="nucleotide sequence ID" value="NZ_UPPP01000094.1"/>
</dbReference>
<feature type="domain" description="Major facilitator superfamily (MFS) profile" evidence="8">
    <location>
        <begin position="10"/>
        <end position="449"/>
    </location>
</feature>
<evidence type="ECO:0000256" key="1">
    <source>
        <dbReference type="ARBA" id="ARBA00004651"/>
    </source>
</evidence>
<evidence type="ECO:0000259" key="8">
    <source>
        <dbReference type="PROSITE" id="PS50850"/>
    </source>
</evidence>
<accession>A0A498RCQ5</accession>
<feature type="transmembrane region" description="Helical" evidence="7">
    <location>
        <begin position="195"/>
        <end position="214"/>
    </location>
</feature>
<dbReference type="PANTHER" id="PTHR23501:SF197">
    <property type="entry name" value="COMD"/>
    <property type="match status" value="1"/>
</dbReference>
<dbReference type="PROSITE" id="PS50850">
    <property type="entry name" value="MFS"/>
    <property type="match status" value="1"/>
</dbReference>
<dbReference type="PROSITE" id="PS00216">
    <property type="entry name" value="SUGAR_TRANSPORT_1"/>
    <property type="match status" value="1"/>
</dbReference>
<keyword evidence="9" id="KW-0762">Sugar transport</keyword>
<feature type="transmembrane region" description="Helical" evidence="7">
    <location>
        <begin position="397"/>
        <end position="414"/>
    </location>
</feature>
<dbReference type="Proteomes" id="UP000277811">
    <property type="component" value="Unassembled WGS sequence"/>
</dbReference>
<organism evidence="9 10">
    <name type="scientific">Lucifera butyrica</name>
    <dbReference type="NCBI Taxonomy" id="1351585"/>
    <lineage>
        <taxon>Bacteria</taxon>
        <taxon>Bacillati</taxon>
        <taxon>Bacillota</taxon>
        <taxon>Negativicutes</taxon>
        <taxon>Veillonellales</taxon>
        <taxon>Veillonellaceae</taxon>
        <taxon>Lucifera</taxon>
    </lineage>
</organism>
<reference evidence="9 10" key="1">
    <citation type="submission" date="2018-06" db="EMBL/GenBank/DDBJ databases">
        <authorList>
            <person name="Strepis N."/>
        </authorList>
    </citation>
    <scope>NUCLEOTIDE SEQUENCE [LARGE SCALE GENOMIC DNA]</scope>
    <source>
        <strain evidence="9">LUCI</strain>
    </source>
</reference>
<dbReference type="InterPro" id="IPR005829">
    <property type="entry name" value="Sugar_transporter_CS"/>
</dbReference>
<dbReference type="PANTHER" id="PTHR23501">
    <property type="entry name" value="MAJOR FACILITATOR SUPERFAMILY"/>
    <property type="match status" value="1"/>
</dbReference>
<dbReference type="EMBL" id="UPPP01000094">
    <property type="protein sequence ID" value="VBB08660.1"/>
    <property type="molecule type" value="Genomic_DNA"/>
</dbReference>
<keyword evidence="4 7" id="KW-0812">Transmembrane</keyword>
<feature type="transmembrane region" description="Helical" evidence="7">
    <location>
        <begin position="133"/>
        <end position="155"/>
    </location>
</feature>
<dbReference type="InterPro" id="IPR020846">
    <property type="entry name" value="MFS_dom"/>
</dbReference>
<keyword evidence="6 7" id="KW-0472">Membrane</keyword>